<dbReference type="PANTHER" id="PTHR30612">
    <property type="entry name" value="SECA INNER MEMBRANE COMPONENT OF SEC PROTEIN SECRETION SYSTEM"/>
    <property type="match status" value="1"/>
</dbReference>
<dbReference type="NCBIfam" id="NF006630">
    <property type="entry name" value="PRK09200.1"/>
    <property type="match status" value="1"/>
</dbReference>
<evidence type="ECO:0000256" key="7">
    <source>
        <dbReference type="ARBA" id="ARBA00022840"/>
    </source>
</evidence>
<comment type="subunit">
    <text evidence="12">Monomer and homodimer. Part of the essential Sec protein translocation apparatus which comprises SecA, SecYEG and auxiliary proteins SecDF. Other proteins may also be involved.</text>
</comment>
<dbReference type="PROSITE" id="PS51194">
    <property type="entry name" value="HELICASE_CTER"/>
    <property type="match status" value="1"/>
</dbReference>
<evidence type="ECO:0000256" key="8">
    <source>
        <dbReference type="ARBA" id="ARBA00022927"/>
    </source>
</evidence>
<evidence type="ECO:0000256" key="10">
    <source>
        <dbReference type="ARBA" id="ARBA00023010"/>
    </source>
</evidence>
<dbReference type="AlphaFoldDB" id="A0A6L8MZT3"/>
<dbReference type="GO" id="GO:0006605">
    <property type="term" value="P:protein targeting"/>
    <property type="evidence" value="ECO:0007669"/>
    <property type="project" value="UniProtKB-UniRule"/>
</dbReference>
<dbReference type="EMBL" id="WNXH01000020">
    <property type="protein sequence ID" value="MYN70529.1"/>
    <property type="molecule type" value="Genomic_DNA"/>
</dbReference>
<keyword evidence="10 12" id="KW-0811">Translocation</keyword>
<protein>
    <recommendedName>
        <fullName evidence="12">Protein translocase subunit SecA</fullName>
        <ecNumber evidence="12">7.4.2.8</ecNumber>
    </recommendedName>
</protein>
<keyword evidence="5 12" id="KW-0963">Cytoplasm</keyword>
<dbReference type="Proteomes" id="UP000483765">
    <property type="component" value="Unassembled WGS sequence"/>
</dbReference>
<dbReference type="Gene3D" id="3.40.50.300">
    <property type="entry name" value="P-loop containing nucleotide triphosphate hydrolases"/>
    <property type="match status" value="2"/>
</dbReference>
<dbReference type="InterPro" id="IPR000185">
    <property type="entry name" value="SecA"/>
</dbReference>
<dbReference type="InterPro" id="IPR014001">
    <property type="entry name" value="Helicase_ATP-bd"/>
</dbReference>
<feature type="domain" description="SecA family profile" evidence="15">
    <location>
        <begin position="1"/>
        <end position="574"/>
    </location>
</feature>
<evidence type="ECO:0000259" key="14">
    <source>
        <dbReference type="PROSITE" id="PS51194"/>
    </source>
</evidence>
<dbReference type="InterPro" id="IPR011115">
    <property type="entry name" value="SecA_DEAD"/>
</dbReference>
<keyword evidence="7 12" id="KW-0067">ATP-binding</keyword>
<gene>
    <name evidence="16" type="primary">secA2</name>
    <name evidence="12" type="synonym">secA</name>
    <name evidence="16" type="ORF">GLP18_09975</name>
</gene>
<dbReference type="CDD" id="cd18803">
    <property type="entry name" value="SF2_C_secA"/>
    <property type="match status" value="1"/>
</dbReference>
<evidence type="ECO:0000313" key="16">
    <source>
        <dbReference type="EMBL" id="MYN70529.1"/>
    </source>
</evidence>
<keyword evidence="4 12" id="KW-1003">Cell membrane</keyword>
<dbReference type="PROSITE" id="PS51196">
    <property type="entry name" value="SECA_MOTOR_DEAD"/>
    <property type="match status" value="1"/>
</dbReference>
<dbReference type="Pfam" id="PF07517">
    <property type="entry name" value="SecA_DEAD"/>
    <property type="match status" value="1"/>
</dbReference>
<keyword evidence="3 12" id="KW-0813">Transport</keyword>
<dbReference type="PRINTS" id="PR00906">
    <property type="entry name" value="SECA"/>
</dbReference>
<sequence length="796" mass="90735">MKVKYFSFDYYRLKRIRAILEKVNGLASRMAKLSDEDLRQKTVEFRQRLKQGETLDELLPEAFAVVREADKRVLGQYPYDEQVMGAIVLHQGDIAEMKTGEGKTLVATMPLYLHALTGKGAMLITNNTYLACRDGSEMKGVYEFLGLTTAIAVSEIPGKTFTVAEKQQIYNSDVIYTTNSGLGFDYLIDNLADSPQKKFMKELNYCIIDEADAVLLDSAQMPLVISGAPRVQSNLYQIVDKFIYTLVGDDYYFLDKDENEVWLTQKGIDEANKYFATKQLFTSDEHHRNLVRHINLALRAHTLYRKNKDYLVDAGEIKLIDKREGRILEMTKMQAGQHQALEAKEGLAISQEMRAIASITYQNLFVLFKRYGGMTGTGKSDEAEFIDVYDKEVVQIPTHKPVQRRDLPDRIFTSEPEKKMALLSHVRELHEKGQPVLLITGSVKASEHFSDMLLLDGIPHNLLNAQSEAKEAEIISEAGQKGAVTVATMMAGRGTDIKLSDEARALGGLAVIVSERMASKRMDLQIRGRSGRQGDPGLSQFFVSLEDDLLVDWGKSKYQEYYKKEISKKEMSNPDQLLSAFFKRGVNAAQKASDEYGRLSRRDTLQFDDSLKMQRELVYAERNKILGNALDDYDLRDIVEAFVDQFLHGKGVHITRKELMSFVLENISYDFDSSVFLKDEWLIAEAKELVMQLVDSKFAEKEQLLSTKDRLNSFKRVALLKAVDEAWIEEVDYLQQLRVIVSSRRSAQRNPVYEYHKEALKSFDEMLQSIKELAVRNILLSEVTVDKNQKMNIYFA</sequence>
<accession>A0A6L8MZT3</accession>
<keyword evidence="11 12" id="KW-0472">Membrane</keyword>
<evidence type="ECO:0000259" key="13">
    <source>
        <dbReference type="PROSITE" id="PS51192"/>
    </source>
</evidence>
<dbReference type="PROSITE" id="PS51192">
    <property type="entry name" value="HELICASE_ATP_BIND_1"/>
    <property type="match status" value="1"/>
</dbReference>
<dbReference type="GO" id="GO:0065002">
    <property type="term" value="P:intracellular protein transmembrane transport"/>
    <property type="evidence" value="ECO:0007669"/>
    <property type="project" value="UniProtKB-UniRule"/>
</dbReference>
<evidence type="ECO:0000256" key="12">
    <source>
        <dbReference type="HAMAP-Rule" id="MF_01382"/>
    </source>
</evidence>
<feature type="binding site" evidence="12">
    <location>
        <position position="82"/>
    </location>
    <ligand>
        <name>ATP</name>
        <dbReference type="ChEBI" id="CHEBI:30616"/>
    </ligand>
</feature>
<dbReference type="InterPro" id="IPR044722">
    <property type="entry name" value="SecA_SF2_C"/>
</dbReference>
<dbReference type="CDD" id="cd17928">
    <property type="entry name" value="DEXDc_SecA"/>
    <property type="match status" value="1"/>
</dbReference>
<dbReference type="InterPro" id="IPR001650">
    <property type="entry name" value="Helicase_C-like"/>
</dbReference>
<dbReference type="NCBIfam" id="TIGR03714">
    <property type="entry name" value="secA2"/>
    <property type="match status" value="1"/>
</dbReference>
<proteinExistence type="inferred from homology"/>
<organism evidence="16 17">
    <name type="scientific">Streptococcus suis</name>
    <dbReference type="NCBI Taxonomy" id="1307"/>
    <lineage>
        <taxon>Bacteria</taxon>
        <taxon>Bacillati</taxon>
        <taxon>Bacillota</taxon>
        <taxon>Bacilli</taxon>
        <taxon>Lactobacillales</taxon>
        <taxon>Streptococcaceae</taxon>
        <taxon>Streptococcus</taxon>
    </lineage>
</organism>
<comment type="function">
    <text evidence="12">Part of the Sec protein translocase complex. Interacts with the SecYEG preprotein conducting channel. Has a central role in coupling the hydrolysis of ATP to the transfer of proteins into and across the cell membrane, serving as an ATP-driven molecular motor driving the stepwise translocation of polypeptide chains across the membrane.</text>
</comment>
<dbReference type="Pfam" id="PF01043">
    <property type="entry name" value="SecA_PP_bind"/>
    <property type="match status" value="1"/>
</dbReference>
<keyword evidence="9 12" id="KW-1278">Translocase</keyword>
<dbReference type="SUPFAM" id="SSF52540">
    <property type="entry name" value="P-loop containing nucleoside triphosphate hydrolases"/>
    <property type="match status" value="2"/>
</dbReference>
<dbReference type="InterPro" id="IPR036266">
    <property type="entry name" value="SecA_Wing/Scaffold_sf"/>
</dbReference>
<evidence type="ECO:0000256" key="5">
    <source>
        <dbReference type="ARBA" id="ARBA00022490"/>
    </source>
</evidence>
<comment type="similarity">
    <text evidence="2 12">Belongs to the SecA family.</text>
</comment>
<feature type="domain" description="Helicase C-terminal" evidence="14">
    <location>
        <begin position="421"/>
        <end position="579"/>
    </location>
</feature>
<dbReference type="Pfam" id="PF21090">
    <property type="entry name" value="P-loop_SecA"/>
    <property type="match status" value="1"/>
</dbReference>
<evidence type="ECO:0000259" key="15">
    <source>
        <dbReference type="PROSITE" id="PS51196"/>
    </source>
</evidence>
<name>A0A6L8MZT3_STRSU</name>
<feature type="binding site" evidence="12">
    <location>
        <position position="496"/>
    </location>
    <ligand>
        <name>ATP</name>
        <dbReference type="ChEBI" id="CHEBI:30616"/>
    </ligand>
</feature>
<dbReference type="GO" id="GO:0031522">
    <property type="term" value="C:cell envelope Sec protein transport complex"/>
    <property type="evidence" value="ECO:0007669"/>
    <property type="project" value="TreeGrafter"/>
</dbReference>
<dbReference type="FunFam" id="3.40.50.300:FF:000429">
    <property type="entry name" value="Preprotein translocase subunit SecA"/>
    <property type="match status" value="1"/>
</dbReference>
<evidence type="ECO:0000256" key="4">
    <source>
        <dbReference type="ARBA" id="ARBA00022475"/>
    </source>
</evidence>
<dbReference type="SMART" id="SM00958">
    <property type="entry name" value="SecA_PP_bind"/>
    <property type="match status" value="1"/>
</dbReference>
<dbReference type="GO" id="GO:0008564">
    <property type="term" value="F:protein-exporting ATPase activity"/>
    <property type="evidence" value="ECO:0007669"/>
    <property type="project" value="UniProtKB-EC"/>
</dbReference>
<dbReference type="GO" id="GO:0005829">
    <property type="term" value="C:cytosol"/>
    <property type="evidence" value="ECO:0007669"/>
    <property type="project" value="TreeGrafter"/>
</dbReference>
<dbReference type="HAMAP" id="MF_01382">
    <property type="entry name" value="SecA"/>
    <property type="match status" value="1"/>
</dbReference>
<evidence type="ECO:0000256" key="11">
    <source>
        <dbReference type="ARBA" id="ARBA00023136"/>
    </source>
</evidence>
<dbReference type="InterPro" id="IPR011130">
    <property type="entry name" value="SecA_preprotein_X-link_dom"/>
</dbReference>
<dbReference type="GO" id="GO:0005524">
    <property type="term" value="F:ATP binding"/>
    <property type="evidence" value="ECO:0007669"/>
    <property type="project" value="UniProtKB-UniRule"/>
</dbReference>
<evidence type="ECO:0000256" key="1">
    <source>
        <dbReference type="ARBA" id="ARBA00004170"/>
    </source>
</evidence>
<comment type="caution">
    <text evidence="16">The sequence shown here is derived from an EMBL/GenBank/DDBJ whole genome shotgun (WGS) entry which is preliminary data.</text>
</comment>
<dbReference type="GO" id="GO:0017038">
    <property type="term" value="P:protein import"/>
    <property type="evidence" value="ECO:0007669"/>
    <property type="project" value="InterPro"/>
</dbReference>
<dbReference type="InterPro" id="IPR014018">
    <property type="entry name" value="SecA_motor_DEAD"/>
</dbReference>
<evidence type="ECO:0000256" key="2">
    <source>
        <dbReference type="ARBA" id="ARBA00007650"/>
    </source>
</evidence>
<dbReference type="Gene3D" id="1.10.3060.10">
    <property type="entry name" value="Helical scaffold and wing domains of SecA"/>
    <property type="match status" value="1"/>
</dbReference>
<evidence type="ECO:0000256" key="3">
    <source>
        <dbReference type="ARBA" id="ARBA00022448"/>
    </source>
</evidence>
<evidence type="ECO:0000313" key="17">
    <source>
        <dbReference type="Proteomes" id="UP000483765"/>
    </source>
</evidence>
<dbReference type="RefSeq" id="WP_024396204.1">
    <property type="nucleotide sequence ID" value="NZ_WNXH01000020.1"/>
</dbReference>
<dbReference type="InterPro" id="IPR036670">
    <property type="entry name" value="SecA_X-link_sf"/>
</dbReference>
<dbReference type="InterPro" id="IPR011116">
    <property type="entry name" value="SecA_Wing/Scaffold"/>
</dbReference>
<reference evidence="16 17" key="1">
    <citation type="submission" date="2019-11" db="EMBL/GenBank/DDBJ databases">
        <title>Divergent Streptococcus suis from cattle.</title>
        <authorList>
            <person name="Williamson C."/>
        </authorList>
    </citation>
    <scope>NUCLEOTIDE SEQUENCE [LARGE SCALE GENOMIC DNA]</scope>
    <source>
        <strain evidence="16 17">10-36905</strain>
    </source>
</reference>
<evidence type="ECO:0000256" key="6">
    <source>
        <dbReference type="ARBA" id="ARBA00022741"/>
    </source>
</evidence>
<dbReference type="EC" id="7.4.2.8" evidence="12"/>
<dbReference type="SUPFAM" id="SSF81886">
    <property type="entry name" value="Helical scaffold and wing domains of SecA"/>
    <property type="match status" value="1"/>
</dbReference>
<dbReference type="Gene3D" id="3.90.1440.10">
    <property type="entry name" value="SecA, preprotein cross-linking domain"/>
    <property type="match status" value="1"/>
</dbReference>
<dbReference type="PANTHER" id="PTHR30612:SF0">
    <property type="entry name" value="CHLOROPLAST PROTEIN-TRANSPORTING ATPASE"/>
    <property type="match status" value="1"/>
</dbReference>
<keyword evidence="6 12" id="KW-0547">Nucleotide-binding</keyword>
<dbReference type="GO" id="GO:0043952">
    <property type="term" value="P:protein transport by the Sec complex"/>
    <property type="evidence" value="ECO:0007669"/>
    <property type="project" value="TreeGrafter"/>
</dbReference>
<comment type="catalytic activity">
    <reaction evidence="12">
        <text>ATP + H2O + cellular proteinSide 1 = ADP + phosphate + cellular proteinSide 2.</text>
        <dbReference type="EC" id="7.4.2.8"/>
    </reaction>
</comment>
<dbReference type="InterPro" id="IPR022490">
    <property type="entry name" value="SecA2"/>
</dbReference>
<keyword evidence="8 12" id="KW-0653">Protein transport</keyword>
<feature type="binding site" evidence="12">
    <location>
        <begin position="100"/>
        <end position="104"/>
    </location>
    <ligand>
        <name>ATP</name>
        <dbReference type="ChEBI" id="CHEBI:30616"/>
    </ligand>
</feature>
<feature type="domain" description="Helicase ATP-binding" evidence="13">
    <location>
        <begin position="84"/>
        <end position="248"/>
    </location>
</feature>
<dbReference type="Pfam" id="PF07516">
    <property type="entry name" value="SecA_SW"/>
    <property type="match status" value="1"/>
</dbReference>
<dbReference type="InterPro" id="IPR027417">
    <property type="entry name" value="P-loop_NTPase"/>
</dbReference>
<dbReference type="GO" id="GO:0005886">
    <property type="term" value="C:plasma membrane"/>
    <property type="evidence" value="ECO:0007669"/>
    <property type="project" value="UniProtKB-SubCell"/>
</dbReference>
<comment type="subcellular location">
    <subcellularLocation>
        <location evidence="12">Cell membrane</location>
        <topology evidence="12">Peripheral membrane protein</topology>
        <orientation evidence="12">Cytoplasmic side</orientation>
    </subcellularLocation>
    <subcellularLocation>
        <location evidence="12">Cytoplasm</location>
    </subcellularLocation>
    <subcellularLocation>
        <location evidence="1">Membrane</location>
        <topology evidence="1">Peripheral membrane protein</topology>
    </subcellularLocation>
    <text evidence="12">Distribution is 50-50.</text>
</comment>
<dbReference type="SMART" id="SM00957">
    <property type="entry name" value="SecA_DEAD"/>
    <property type="match status" value="1"/>
</dbReference>
<evidence type="ECO:0000256" key="9">
    <source>
        <dbReference type="ARBA" id="ARBA00022967"/>
    </source>
</evidence>
<dbReference type="SUPFAM" id="SSF81767">
    <property type="entry name" value="Pre-protein crosslinking domain of SecA"/>
    <property type="match status" value="1"/>
</dbReference>